<dbReference type="PANTHER" id="PTHR45652:SF18">
    <property type="entry name" value="ALPHA-INTERNEXIN"/>
    <property type="match status" value="1"/>
</dbReference>
<keyword evidence="2" id="KW-0175">Coiled coil</keyword>
<reference evidence="4 5" key="1">
    <citation type="submission" date="2023-05" db="EMBL/GenBank/DDBJ databases">
        <title>B98-5 Cell Line De Novo Hybrid Assembly: An Optical Mapping Approach.</title>
        <authorList>
            <person name="Kananen K."/>
            <person name="Auerbach J.A."/>
            <person name="Kautto E."/>
            <person name="Blachly J.S."/>
        </authorList>
    </citation>
    <scope>NUCLEOTIDE SEQUENCE [LARGE SCALE GENOMIC DNA]</scope>
    <source>
        <strain evidence="4">B95-8</strain>
        <tissue evidence="4">Cell line</tissue>
    </source>
</reference>
<organism evidence="4 5">
    <name type="scientific">Saguinus oedipus</name>
    <name type="common">Cotton-top tamarin</name>
    <name type="synonym">Oedipomidas oedipus</name>
    <dbReference type="NCBI Taxonomy" id="9490"/>
    <lineage>
        <taxon>Eukaryota</taxon>
        <taxon>Metazoa</taxon>
        <taxon>Chordata</taxon>
        <taxon>Craniata</taxon>
        <taxon>Vertebrata</taxon>
        <taxon>Euteleostomi</taxon>
        <taxon>Mammalia</taxon>
        <taxon>Eutheria</taxon>
        <taxon>Euarchontoglires</taxon>
        <taxon>Primates</taxon>
        <taxon>Haplorrhini</taxon>
        <taxon>Platyrrhini</taxon>
        <taxon>Cebidae</taxon>
        <taxon>Callitrichinae</taxon>
        <taxon>Saguinus</taxon>
    </lineage>
</organism>
<comment type="caution">
    <text evidence="4">The sequence shown here is derived from an EMBL/GenBank/DDBJ whole genome shotgun (WGS) entry which is preliminary data.</text>
</comment>
<dbReference type="InterPro" id="IPR039008">
    <property type="entry name" value="IF_rod_dom"/>
</dbReference>
<evidence type="ECO:0000259" key="3">
    <source>
        <dbReference type="Pfam" id="PF00038"/>
    </source>
</evidence>
<gene>
    <name evidence="4" type="ORF">P7K49_000392</name>
</gene>
<dbReference type="InterPro" id="IPR050405">
    <property type="entry name" value="Intermediate_filament"/>
</dbReference>
<dbReference type="Gene3D" id="1.20.5.1160">
    <property type="entry name" value="Vasodilator-stimulated phosphoprotein"/>
    <property type="match status" value="1"/>
</dbReference>
<evidence type="ECO:0000256" key="2">
    <source>
        <dbReference type="ARBA" id="ARBA00023054"/>
    </source>
</evidence>
<protein>
    <recommendedName>
        <fullName evidence="3">IF rod domain-containing protein</fullName>
    </recommendedName>
</protein>
<evidence type="ECO:0000256" key="1">
    <source>
        <dbReference type="ARBA" id="ARBA00022754"/>
    </source>
</evidence>
<keyword evidence="5" id="KW-1185">Reference proteome</keyword>
<dbReference type="Pfam" id="PF00038">
    <property type="entry name" value="Filament"/>
    <property type="match status" value="1"/>
</dbReference>
<dbReference type="EMBL" id="JASSZA010000001">
    <property type="protein sequence ID" value="KAK2119006.1"/>
    <property type="molecule type" value="Genomic_DNA"/>
</dbReference>
<evidence type="ECO:0000313" key="5">
    <source>
        <dbReference type="Proteomes" id="UP001266305"/>
    </source>
</evidence>
<keyword evidence="1" id="KW-0403">Intermediate filament</keyword>
<sequence>MWPLTCSSASALGFSLAYRRPVASDGLDLSEAEGINEYKIIRANEKEQLQGLNDRFCVHRECASAGDAELRAGGQEGRLVGLAEEVQWLRVCCQEESCGREGTERALKVQQRDVDSAMLACLDLEQKVESLWDELALVRQVHD</sequence>
<proteinExistence type="predicted"/>
<dbReference type="PANTHER" id="PTHR45652">
    <property type="entry name" value="GLIAL FIBRILLARY ACIDIC PROTEIN"/>
    <property type="match status" value="1"/>
</dbReference>
<accession>A0ABQ9WBJ5</accession>
<name>A0ABQ9WBJ5_SAGOE</name>
<dbReference type="Proteomes" id="UP001266305">
    <property type="component" value="Unassembled WGS sequence"/>
</dbReference>
<feature type="domain" description="IF rod" evidence="3">
    <location>
        <begin position="82"/>
        <end position="143"/>
    </location>
</feature>
<evidence type="ECO:0000313" key="4">
    <source>
        <dbReference type="EMBL" id="KAK2119006.1"/>
    </source>
</evidence>